<dbReference type="eggNOG" id="COG0500">
    <property type="taxonomic scope" value="Bacteria"/>
</dbReference>
<organism evidence="2 3">
    <name type="scientific">Paenibacillus tyrfis</name>
    <dbReference type="NCBI Taxonomy" id="1501230"/>
    <lineage>
        <taxon>Bacteria</taxon>
        <taxon>Bacillati</taxon>
        <taxon>Bacillota</taxon>
        <taxon>Bacilli</taxon>
        <taxon>Bacillales</taxon>
        <taxon>Paenibacillaceae</taxon>
        <taxon>Paenibacillus</taxon>
    </lineage>
</organism>
<name>A0A081NUW7_9BACL</name>
<dbReference type="InterPro" id="IPR029063">
    <property type="entry name" value="SAM-dependent_MTases_sf"/>
</dbReference>
<dbReference type="InterPro" id="IPR052939">
    <property type="entry name" value="23S_rRNA_MeTrnsfrase_RlmA"/>
</dbReference>
<dbReference type="Pfam" id="PF08241">
    <property type="entry name" value="Methyltransf_11"/>
    <property type="match status" value="1"/>
</dbReference>
<evidence type="ECO:0000313" key="3">
    <source>
        <dbReference type="Proteomes" id="UP000028123"/>
    </source>
</evidence>
<sequence length="255" mass="29487">MRREDKQFEHWIGQANQPFSGWDFSHIVETGRMNSDCLAWSYGSMAIPLMRDAESMLDMGTGGGELLSMLKPWPRSVCATEGYRPNLSVAKERLEPLGVTVLSVEDDEHLPFETSQFDLVLNKHEAYSPREVRRVLTDGGYFLTQQSGGTDCFEINERFGVPLNTAFAEWKLDAAMRGMRENHFEVVKQSEQFLSQRFYDVGALVYYLKAVPWQIPDFEVDKYREELYSIHLLIEQQGYFEVTQHRFYLLAKALS</sequence>
<evidence type="ECO:0000259" key="1">
    <source>
        <dbReference type="Pfam" id="PF08241"/>
    </source>
</evidence>
<feature type="domain" description="Methyltransferase type 11" evidence="1">
    <location>
        <begin position="57"/>
        <end position="143"/>
    </location>
</feature>
<keyword evidence="2" id="KW-0489">Methyltransferase</keyword>
<dbReference type="CDD" id="cd02440">
    <property type="entry name" value="AdoMet_MTases"/>
    <property type="match status" value="1"/>
</dbReference>
<protein>
    <submittedName>
        <fullName evidence="2">SAM-dependent methyltransferase</fullName>
    </submittedName>
</protein>
<dbReference type="EMBL" id="JNVM01000041">
    <property type="protein sequence ID" value="KEQ22240.1"/>
    <property type="molecule type" value="Genomic_DNA"/>
</dbReference>
<dbReference type="PANTHER" id="PTHR43460:SF1">
    <property type="entry name" value="METHYLTRANSFERASE TYPE 11 DOMAIN-CONTAINING PROTEIN"/>
    <property type="match status" value="1"/>
</dbReference>
<dbReference type="GO" id="GO:0032259">
    <property type="term" value="P:methylation"/>
    <property type="evidence" value="ECO:0007669"/>
    <property type="project" value="UniProtKB-KW"/>
</dbReference>
<reference evidence="2 3" key="1">
    <citation type="submission" date="2014-06" db="EMBL/GenBank/DDBJ databases">
        <title>Draft genome sequence of Paenibacillus sp. MSt1.</title>
        <authorList>
            <person name="Aw Y.K."/>
            <person name="Ong K.S."/>
            <person name="Gan H.M."/>
            <person name="Lee S.M."/>
        </authorList>
    </citation>
    <scope>NUCLEOTIDE SEQUENCE [LARGE SCALE GENOMIC DNA]</scope>
    <source>
        <strain evidence="2 3">MSt1</strain>
    </source>
</reference>
<dbReference type="SUPFAM" id="SSF53335">
    <property type="entry name" value="S-adenosyl-L-methionine-dependent methyltransferases"/>
    <property type="match status" value="1"/>
</dbReference>
<keyword evidence="3" id="KW-1185">Reference proteome</keyword>
<dbReference type="InterPro" id="IPR013216">
    <property type="entry name" value="Methyltransf_11"/>
</dbReference>
<accession>A0A081NUW7</accession>
<proteinExistence type="predicted"/>
<keyword evidence="2" id="KW-0808">Transferase</keyword>
<evidence type="ECO:0000313" key="2">
    <source>
        <dbReference type="EMBL" id="KEQ22240.1"/>
    </source>
</evidence>
<gene>
    <name evidence="2" type="ORF">ET33_27070</name>
</gene>
<dbReference type="RefSeq" id="WP_036691966.1">
    <property type="nucleotide sequence ID" value="NZ_JNVM01000041.1"/>
</dbReference>
<dbReference type="Proteomes" id="UP000028123">
    <property type="component" value="Unassembled WGS sequence"/>
</dbReference>
<dbReference type="GO" id="GO:0008757">
    <property type="term" value="F:S-adenosylmethionine-dependent methyltransferase activity"/>
    <property type="evidence" value="ECO:0007669"/>
    <property type="project" value="InterPro"/>
</dbReference>
<dbReference type="PANTHER" id="PTHR43460">
    <property type="entry name" value="METHYLTRANSFERASE"/>
    <property type="match status" value="1"/>
</dbReference>
<dbReference type="OrthoDB" id="9795864at2"/>
<dbReference type="Gene3D" id="3.40.50.150">
    <property type="entry name" value="Vaccinia Virus protein VP39"/>
    <property type="match status" value="1"/>
</dbReference>
<comment type="caution">
    <text evidence="2">The sequence shown here is derived from an EMBL/GenBank/DDBJ whole genome shotgun (WGS) entry which is preliminary data.</text>
</comment>
<dbReference type="AlphaFoldDB" id="A0A081NUW7"/>